<dbReference type="AlphaFoldDB" id="A0A165SN80"/>
<evidence type="ECO:0000313" key="3">
    <source>
        <dbReference type="Proteomes" id="UP000076128"/>
    </source>
</evidence>
<organism evidence="2 3">
    <name type="scientific">Frigidibacter mobilis</name>
    <dbReference type="NCBI Taxonomy" id="1335048"/>
    <lineage>
        <taxon>Bacteria</taxon>
        <taxon>Pseudomonadati</taxon>
        <taxon>Pseudomonadota</taxon>
        <taxon>Alphaproteobacteria</taxon>
        <taxon>Rhodobacterales</taxon>
        <taxon>Paracoccaceae</taxon>
        <taxon>Frigidibacter</taxon>
    </lineage>
</organism>
<dbReference type="EMBL" id="CP012661">
    <property type="protein sequence ID" value="AMY69589.1"/>
    <property type="molecule type" value="Genomic_DNA"/>
</dbReference>
<protein>
    <submittedName>
        <fullName evidence="2">UBA/ThiF-type NAD/FAD-binding protein</fullName>
    </submittedName>
</protein>
<dbReference type="PANTHER" id="PTHR10953">
    <property type="entry name" value="UBIQUITIN-ACTIVATING ENZYME E1"/>
    <property type="match status" value="1"/>
</dbReference>
<dbReference type="GO" id="GO:0016779">
    <property type="term" value="F:nucleotidyltransferase activity"/>
    <property type="evidence" value="ECO:0007669"/>
    <property type="project" value="TreeGrafter"/>
</dbReference>
<name>A0A165SN80_9RHOB</name>
<dbReference type="InterPro" id="IPR035985">
    <property type="entry name" value="Ubiquitin-activating_enz"/>
</dbReference>
<evidence type="ECO:0000313" key="2">
    <source>
        <dbReference type="EMBL" id="AMY69589.1"/>
    </source>
</evidence>
<accession>A0A165SN80</accession>
<dbReference type="GO" id="GO:0005737">
    <property type="term" value="C:cytoplasm"/>
    <property type="evidence" value="ECO:0007669"/>
    <property type="project" value="TreeGrafter"/>
</dbReference>
<dbReference type="PANTHER" id="PTHR10953:SF102">
    <property type="entry name" value="ADENYLYLTRANSFERASE AND SULFURTRANSFERASE MOCS3"/>
    <property type="match status" value="1"/>
</dbReference>
<dbReference type="GO" id="GO:0032447">
    <property type="term" value="P:protein urmylation"/>
    <property type="evidence" value="ECO:0007669"/>
    <property type="project" value="TreeGrafter"/>
</dbReference>
<dbReference type="OrthoDB" id="9804286at2"/>
<dbReference type="STRING" id="1335048.AKL17_2343"/>
<dbReference type="GO" id="GO:0002143">
    <property type="term" value="P:tRNA wobble position uridine thiolation"/>
    <property type="evidence" value="ECO:0007669"/>
    <property type="project" value="TreeGrafter"/>
</dbReference>
<dbReference type="PATRIC" id="fig|1335048.3.peg.2443"/>
<gene>
    <name evidence="2" type="ORF">AKL17_2343</name>
</gene>
<dbReference type="InterPro" id="IPR000594">
    <property type="entry name" value="ThiF_NAD_FAD-bd"/>
</dbReference>
<evidence type="ECO:0000259" key="1">
    <source>
        <dbReference type="Pfam" id="PF00899"/>
    </source>
</evidence>
<dbReference type="SUPFAM" id="SSF69572">
    <property type="entry name" value="Activating enzymes of the ubiquitin-like proteins"/>
    <property type="match status" value="1"/>
</dbReference>
<feature type="domain" description="THIF-type NAD/FAD binding fold" evidence="1">
    <location>
        <begin position="4"/>
        <end position="227"/>
    </location>
</feature>
<dbReference type="CDD" id="cd00757">
    <property type="entry name" value="ThiF_MoeB_HesA_family"/>
    <property type="match status" value="1"/>
</dbReference>
<keyword evidence="3" id="KW-1185">Reference proteome</keyword>
<dbReference type="Proteomes" id="UP000076128">
    <property type="component" value="Chromosome"/>
</dbReference>
<dbReference type="KEGG" id="daa:AKL17_2343"/>
<dbReference type="GO" id="GO:0004792">
    <property type="term" value="F:thiosulfate-cyanide sulfurtransferase activity"/>
    <property type="evidence" value="ECO:0007669"/>
    <property type="project" value="TreeGrafter"/>
</dbReference>
<sequence length="330" mass="34336">MSRYSRQTLLPEVGAAGQARIGAAHVLVVGAGGLGVPVVQYLAGAGIGRITLVDPDRVEKTNLHRQPIYGPHLGEPKAEAAAAFVRGLNPQVTVTPRVEWLTPANMPDLMAGADLVLDCADSFAVSYTLSDTCLPAGKPLISASVLGLAGYVGGFCGGAPSLRAVFPDLPDSLATCATAGVLGPVVGMFGTLQAQMALAVLVGLAPSPLGLLVRHDMAGFRSSSFRFDDAPEPDAAPHRFVARADLQRGDFVVELRGAEEAPVPAAPHAQRLPVEAFGPGGPAPAPGQRAVFACRTGLRAWRAADRLRPHWPGEIALLADTPNPLKDPRR</sequence>
<dbReference type="InterPro" id="IPR045886">
    <property type="entry name" value="ThiF/MoeB/HesA"/>
</dbReference>
<dbReference type="GO" id="GO:0042292">
    <property type="term" value="F:URM1 activating enzyme activity"/>
    <property type="evidence" value="ECO:0007669"/>
    <property type="project" value="TreeGrafter"/>
</dbReference>
<reference evidence="2 3" key="1">
    <citation type="submission" date="2015-09" db="EMBL/GenBank/DDBJ databases">
        <title>Complete genome sequence of Defluviimonas alba cai42t isolated from an oilfield in Xinjiang.</title>
        <authorList>
            <person name="Geng S."/>
            <person name="Pan X."/>
            <person name="Wu X."/>
        </authorList>
    </citation>
    <scope>NUCLEOTIDE SEQUENCE [LARGE SCALE GENOMIC DNA]</scope>
    <source>
        <strain evidence="3">cai42</strain>
    </source>
</reference>
<dbReference type="Gene3D" id="3.40.50.720">
    <property type="entry name" value="NAD(P)-binding Rossmann-like Domain"/>
    <property type="match status" value="1"/>
</dbReference>
<dbReference type="Pfam" id="PF00899">
    <property type="entry name" value="ThiF"/>
    <property type="match status" value="1"/>
</dbReference>
<proteinExistence type="predicted"/>
<dbReference type="RefSeq" id="WP_066813441.1">
    <property type="nucleotide sequence ID" value="NZ_CP012661.1"/>
</dbReference>